<dbReference type="GO" id="GO:0009055">
    <property type="term" value="F:electron transfer activity"/>
    <property type="evidence" value="ECO:0007669"/>
    <property type="project" value="InterPro"/>
</dbReference>
<dbReference type="InterPro" id="IPR013427">
    <property type="entry name" value="Haem-bd_dom_put"/>
</dbReference>
<keyword evidence="3 4" id="KW-0408">Iron</keyword>
<dbReference type="PANTHER" id="PTHR33546">
    <property type="entry name" value="LARGE, MULTIFUNCTIONAL SECRETED PROTEIN-RELATED"/>
    <property type="match status" value="1"/>
</dbReference>
<organism evidence="6 7">
    <name type="scientific">Cyclobacterium xiamenense</name>
    <dbReference type="NCBI Taxonomy" id="1297121"/>
    <lineage>
        <taxon>Bacteria</taxon>
        <taxon>Pseudomonadati</taxon>
        <taxon>Bacteroidota</taxon>
        <taxon>Cytophagia</taxon>
        <taxon>Cytophagales</taxon>
        <taxon>Cyclobacteriaceae</taxon>
        <taxon>Cyclobacterium</taxon>
    </lineage>
</organism>
<dbReference type="NCBIfam" id="TIGR02604">
    <property type="entry name" value="Piru_Ver_Nterm"/>
    <property type="match status" value="1"/>
</dbReference>
<keyword evidence="2 4" id="KW-0479">Metal-binding</keyword>
<keyword evidence="1 4" id="KW-0349">Heme</keyword>
<gene>
    <name evidence="6" type="ORF">SAMN05192553_107101</name>
</gene>
<dbReference type="EMBL" id="FNZH01000007">
    <property type="protein sequence ID" value="SEJ65540.1"/>
    <property type="molecule type" value="Genomic_DNA"/>
</dbReference>
<dbReference type="InterPro" id="IPR011989">
    <property type="entry name" value="ARM-like"/>
</dbReference>
<keyword evidence="7" id="KW-1185">Reference proteome</keyword>
<dbReference type="GO" id="GO:0020037">
    <property type="term" value="F:heme binding"/>
    <property type="evidence" value="ECO:0007669"/>
    <property type="project" value="InterPro"/>
</dbReference>
<evidence type="ECO:0000259" key="5">
    <source>
        <dbReference type="PROSITE" id="PS51007"/>
    </source>
</evidence>
<dbReference type="SUPFAM" id="SSF50952">
    <property type="entry name" value="Soluble quinoprotein glucose dehydrogenase"/>
    <property type="match status" value="1"/>
</dbReference>
<dbReference type="InterPro" id="IPR011041">
    <property type="entry name" value="Quinoprot_gluc/sorb_DH_b-prop"/>
</dbReference>
<dbReference type="InterPro" id="IPR016024">
    <property type="entry name" value="ARM-type_fold"/>
</dbReference>
<sequence length="984" mass="107776">MNSPKTSYRLIKSTRYRSNKMLATLLILCISGFFLSCQKEVPAPPFSLEERYFSDSTGLYLPEDLEATLWAESPQFFNPTNMDVDARGRIWVTEALNYRLFRNDPEKFKNHEEGDRVVILEDKDGDGKAETSNVFVQDSDLTAPLGISVIGNKVIVSSGPSIIIYTDENGDDKPDKKEVFLTGFGGLDHDHGLHAVVAGPDGKYYFNAGNAGPHIVTDKSGWTLRSGSLYNGGSPHMKDNKPGMVSDDGKMWVGGIALRINPDGTGMNVLGHNFRNSYELALDSYGNMWQNDNDDDGNKGVRVSWLMEGGNMGYFNADGSRRWQADRRPGQSTVRAHWHQDDPGVLPMGDSTGAGSPTGVTFYESDLLGEKYRGTLLAGEAGRNVILAYKPEPMGAGFRLKRHNLITSLREEEVEEAQSRTTGIDKTKWFRPSDVLVGTDGAIYVADWYDGMVGGHRMIDSTGYGRIYRITPKGKNLPKPEIDLSSTEGQIAALLNPAVNVRNAGFALLAEKGDAAVEAVKEILNDENPYHRARAIWLLATMGAEGIAVVEGQLKADNPDLRMTAFRALRQAKSDFVPYARQLSSDPSPAVRREVAVALRDLPQDQVEEILIALASQHEGGDRYYVEALGLAMDGKEEAIFPVLQQELGGDPLTWKPGYADLVWRLHPSQAVESLKERALSTELSAAERQQSVAALGFISDQKAVNAMQEIAASEILGVNERALWWLRYRRNNEWNAFAMQIPELEANISPEIQKEMLALKAILESPTASKGEKIKAGKAMAGDRIGGIMLLALAEKKALSEDLMGEISPEIFQNPEQATRVLAGDYFTLAAKPDALSVSEITALEGDPTKGKLVYQGKCATCHRIGDEGRNIGPNLSMIGAKLDQQGLMDAIINPSAGVAFGYEMWMVTLKDETVAAGFLQADGPIVVLEGMQNEAYNIPSEEIASRKRFARSIMPEPAELDMDEADVAHLTAYLVGLNSEGD</sequence>
<dbReference type="Gene3D" id="1.25.10.10">
    <property type="entry name" value="Leucine-rich Repeat Variant"/>
    <property type="match status" value="1"/>
</dbReference>
<accession>A0A1H7AUK9</accession>
<evidence type="ECO:0000313" key="6">
    <source>
        <dbReference type="EMBL" id="SEJ65540.1"/>
    </source>
</evidence>
<dbReference type="InterPro" id="IPR009056">
    <property type="entry name" value="Cyt_c-like_dom"/>
</dbReference>
<name>A0A1H7AUK9_9BACT</name>
<dbReference type="AlphaFoldDB" id="A0A1H7AUK9"/>
<evidence type="ECO:0000256" key="2">
    <source>
        <dbReference type="ARBA" id="ARBA00022723"/>
    </source>
</evidence>
<evidence type="ECO:0000256" key="4">
    <source>
        <dbReference type="PROSITE-ProRule" id="PRU00433"/>
    </source>
</evidence>
<evidence type="ECO:0000256" key="1">
    <source>
        <dbReference type="ARBA" id="ARBA00022617"/>
    </source>
</evidence>
<dbReference type="PROSITE" id="PS51007">
    <property type="entry name" value="CYTC"/>
    <property type="match status" value="1"/>
</dbReference>
<reference evidence="7" key="1">
    <citation type="submission" date="2016-10" db="EMBL/GenBank/DDBJ databases">
        <authorList>
            <person name="Varghese N."/>
            <person name="Submissions S."/>
        </authorList>
    </citation>
    <scope>NUCLEOTIDE SEQUENCE [LARGE SCALE GENOMIC DNA]</scope>
    <source>
        <strain evidence="7">IBRC-M 10761</strain>
    </source>
</reference>
<dbReference type="InterPro" id="IPR011042">
    <property type="entry name" value="6-blade_b-propeller_TolB-like"/>
</dbReference>
<dbReference type="PANTHER" id="PTHR33546:SF1">
    <property type="entry name" value="LARGE, MULTIFUNCTIONAL SECRETED PROTEIN"/>
    <property type="match status" value="1"/>
</dbReference>
<evidence type="ECO:0000313" key="7">
    <source>
        <dbReference type="Proteomes" id="UP000199403"/>
    </source>
</evidence>
<protein>
    <submittedName>
        <fullName evidence="6">Putative membrane-bound dehydrogenase domain-containing protein</fullName>
    </submittedName>
</protein>
<dbReference type="InterPro" id="IPR055557">
    <property type="entry name" value="DUF7133"/>
</dbReference>
<dbReference type="InterPro" id="IPR036909">
    <property type="entry name" value="Cyt_c-like_dom_sf"/>
</dbReference>
<dbReference type="STRING" id="1416801.SAMN05192553_107101"/>
<dbReference type="Pfam" id="PF23500">
    <property type="entry name" value="DUF7133"/>
    <property type="match status" value="1"/>
</dbReference>
<dbReference type="Pfam" id="PF00034">
    <property type="entry name" value="Cytochrom_C"/>
    <property type="match status" value="1"/>
</dbReference>
<dbReference type="Gene3D" id="2.120.10.30">
    <property type="entry name" value="TolB, C-terminal domain"/>
    <property type="match status" value="1"/>
</dbReference>
<feature type="domain" description="Cytochrome c" evidence="5">
    <location>
        <begin position="847"/>
        <end position="980"/>
    </location>
</feature>
<proteinExistence type="predicted"/>
<dbReference type="Proteomes" id="UP000199403">
    <property type="component" value="Unassembled WGS sequence"/>
</dbReference>
<evidence type="ECO:0000256" key="3">
    <source>
        <dbReference type="ARBA" id="ARBA00023004"/>
    </source>
</evidence>
<dbReference type="Gene3D" id="1.10.760.10">
    <property type="entry name" value="Cytochrome c-like domain"/>
    <property type="match status" value="1"/>
</dbReference>
<dbReference type="SUPFAM" id="SSF48371">
    <property type="entry name" value="ARM repeat"/>
    <property type="match status" value="1"/>
</dbReference>
<dbReference type="GO" id="GO:0046872">
    <property type="term" value="F:metal ion binding"/>
    <property type="evidence" value="ECO:0007669"/>
    <property type="project" value="UniProtKB-KW"/>
</dbReference>
<dbReference type="Pfam" id="PF13646">
    <property type="entry name" value="HEAT_2"/>
    <property type="match status" value="1"/>
</dbReference>
<dbReference type="NCBIfam" id="TIGR02603">
    <property type="entry name" value="CxxCH_TIGR02603"/>
    <property type="match status" value="1"/>
</dbReference>
<dbReference type="InterPro" id="IPR013428">
    <property type="entry name" value="Membrane-bound_put_N"/>
</dbReference>
<dbReference type="SUPFAM" id="SSF46626">
    <property type="entry name" value="Cytochrome c"/>
    <property type="match status" value="1"/>
</dbReference>